<dbReference type="STRING" id="1095630.A0A2J6SP74"/>
<protein>
    <submittedName>
        <fullName evidence="2">Cysteine proteinase</fullName>
    </submittedName>
</protein>
<accession>A0A2J6SP74</accession>
<dbReference type="InParanoid" id="A0A2J6SP74"/>
<dbReference type="Gene3D" id="3.30.2140.20">
    <property type="match status" value="1"/>
</dbReference>
<dbReference type="Pfam" id="PF00797">
    <property type="entry name" value="Acetyltransf_2"/>
    <property type="match status" value="1"/>
</dbReference>
<dbReference type="EMBL" id="KZ613902">
    <property type="protein sequence ID" value="PMD52558.1"/>
    <property type="molecule type" value="Genomic_DNA"/>
</dbReference>
<dbReference type="InterPro" id="IPR001447">
    <property type="entry name" value="Arylamine_N-AcTrfase"/>
</dbReference>
<evidence type="ECO:0000313" key="2">
    <source>
        <dbReference type="EMBL" id="PMD52558.1"/>
    </source>
</evidence>
<comment type="similarity">
    <text evidence="1">Belongs to the arylamine N-acetyltransferase family.</text>
</comment>
<dbReference type="OrthoDB" id="10260017at2759"/>
<proteinExistence type="inferred from homology"/>
<sequence>MASAYSPAQIEQYEEHVSLPLRFKNASNPPLGTAYLTALHIHQISSVPYENLLLHYSTHHTVSLHPQTLFQKIVTDKRGRGGYCMENSIFFNHVLRALGFTVYTAGVRIRPRVGGVPGGDYIGWVHIVNIVTLPSGEKWMLDVGFGGDGATKPLPLISEHVTQNLGTQEIRLLHSAIPQQVD</sequence>
<dbReference type="SUPFAM" id="SSF54001">
    <property type="entry name" value="Cysteine proteinases"/>
    <property type="match status" value="1"/>
</dbReference>
<name>A0A2J6SP74_9HELO</name>
<dbReference type="Proteomes" id="UP000235371">
    <property type="component" value="Unassembled WGS sequence"/>
</dbReference>
<dbReference type="PANTHER" id="PTHR11786:SF0">
    <property type="entry name" value="ARYLAMINE N-ACETYLTRANSFERASE 4-RELATED"/>
    <property type="match status" value="1"/>
</dbReference>
<keyword evidence="3" id="KW-1185">Reference proteome</keyword>
<dbReference type="AlphaFoldDB" id="A0A2J6SP74"/>
<dbReference type="GO" id="GO:0016407">
    <property type="term" value="F:acetyltransferase activity"/>
    <property type="evidence" value="ECO:0007669"/>
    <property type="project" value="InterPro"/>
</dbReference>
<dbReference type="InterPro" id="IPR053710">
    <property type="entry name" value="Arylamine_NAT_domain_sf"/>
</dbReference>
<reference evidence="2 3" key="1">
    <citation type="submission" date="2016-04" db="EMBL/GenBank/DDBJ databases">
        <title>A degradative enzymes factory behind the ericoid mycorrhizal symbiosis.</title>
        <authorList>
            <consortium name="DOE Joint Genome Institute"/>
            <person name="Martino E."/>
            <person name="Morin E."/>
            <person name="Grelet G."/>
            <person name="Kuo A."/>
            <person name="Kohler A."/>
            <person name="Daghino S."/>
            <person name="Barry K."/>
            <person name="Choi C."/>
            <person name="Cichocki N."/>
            <person name="Clum A."/>
            <person name="Copeland A."/>
            <person name="Hainaut M."/>
            <person name="Haridas S."/>
            <person name="Labutti K."/>
            <person name="Lindquist E."/>
            <person name="Lipzen A."/>
            <person name="Khouja H.-R."/>
            <person name="Murat C."/>
            <person name="Ohm R."/>
            <person name="Olson A."/>
            <person name="Spatafora J."/>
            <person name="Veneault-Fourrey C."/>
            <person name="Henrissat B."/>
            <person name="Grigoriev I."/>
            <person name="Martin F."/>
            <person name="Perotto S."/>
        </authorList>
    </citation>
    <scope>NUCLEOTIDE SEQUENCE [LARGE SCALE GENOMIC DNA]</scope>
    <source>
        <strain evidence="2 3">E</strain>
    </source>
</reference>
<dbReference type="InterPro" id="IPR038765">
    <property type="entry name" value="Papain-like_cys_pep_sf"/>
</dbReference>
<organism evidence="2 3">
    <name type="scientific">Hyaloscypha bicolor E</name>
    <dbReference type="NCBI Taxonomy" id="1095630"/>
    <lineage>
        <taxon>Eukaryota</taxon>
        <taxon>Fungi</taxon>
        <taxon>Dikarya</taxon>
        <taxon>Ascomycota</taxon>
        <taxon>Pezizomycotina</taxon>
        <taxon>Leotiomycetes</taxon>
        <taxon>Helotiales</taxon>
        <taxon>Hyaloscyphaceae</taxon>
        <taxon>Hyaloscypha</taxon>
        <taxon>Hyaloscypha bicolor</taxon>
    </lineage>
</organism>
<dbReference type="PANTHER" id="PTHR11786">
    <property type="entry name" value="N-HYDROXYARYLAMINE O-ACETYLTRANSFERASE"/>
    <property type="match status" value="1"/>
</dbReference>
<dbReference type="RefSeq" id="XP_024729462.1">
    <property type="nucleotide sequence ID" value="XM_024881609.1"/>
</dbReference>
<gene>
    <name evidence="2" type="ORF">K444DRAFT_619931</name>
</gene>
<evidence type="ECO:0000256" key="1">
    <source>
        <dbReference type="ARBA" id="ARBA00006547"/>
    </source>
</evidence>
<dbReference type="GeneID" id="36589686"/>
<evidence type="ECO:0000313" key="3">
    <source>
        <dbReference type="Proteomes" id="UP000235371"/>
    </source>
</evidence>